<dbReference type="SUPFAM" id="SSF111384">
    <property type="entry name" value="OmpH-like"/>
    <property type="match status" value="1"/>
</dbReference>
<dbReference type="SMART" id="SM00935">
    <property type="entry name" value="OmpH"/>
    <property type="match status" value="1"/>
</dbReference>
<protein>
    <submittedName>
        <fullName evidence="4">Outer membrane protein (OmpH-like)</fullName>
    </submittedName>
</protein>
<name>A0A2S5RE35_9PROT</name>
<dbReference type="InterPro" id="IPR005632">
    <property type="entry name" value="Chaperone_Skp"/>
</dbReference>
<gene>
    <name evidence="4" type="ORF">HCUR_00230</name>
</gene>
<evidence type="ECO:0000313" key="5">
    <source>
        <dbReference type="Proteomes" id="UP000239425"/>
    </source>
</evidence>
<dbReference type="OrthoDB" id="8479331at2"/>
<dbReference type="PANTHER" id="PTHR35089">
    <property type="entry name" value="CHAPERONE PROTEIN SKP"/>
    <property type="match status" value="1"/>
</dbReference>
<dbReference type="Proteomes" id="UP000239425">
    <property type="component" value="Unassembled WGS sequence"/>
</dbReference>
<dbReference type="GO" id="GO:0051082">
    <property type="term" value="F:unfolded protein binding"/>
    <property type="evidence" value="ECO:0007669"/>
    <property type="project" value="InterPro"/>
</dbReference>
<dbReference type="InterPro" id="IPR024930">
    <property type="entry name" value="Skp_dom_sf"/>
</dbReference>
<evidence type="ECO:0000256" key="2">
    <source>
        <dbReference type="ARBA" id="ARBA00022729"/>
    </source>
</evidence>
<dbReference type="EMBL" id="PHHC01000064">
    <property type="protein sequence ID" value="PPE05583.1"/>
    <property type="molecule type" value="Genomic_DNA"/>
</dbReference>
<comment type="similarity">
    <text evidence="1">Belongs to the Skp family.</text>
</comment>
<comment type="caution">
    <text evidence="4">The sequence shown here is derived from an EMBL/GenBank/DDBJ whole genome shotgun (WGS) entry which is preliminary data.</text>
</comment>
<dbReference type="PANTHER" id="PTHR35089:SF1">
    <property type="entry name" value="CHAPERONE PROTEIN SKP"/>
    <property type="match status" value="1"/>
</dbReference>
<evidence type="ECO:0000313" key="4">
    <source>
        <dbReference type="EMBL" id="PPE05583.1"/>
    </source>
</evidence>
<evidence type="ECO:0000256" key="1">
    <source>
        <dbReference type="ARBA" id="ARBA00009091"/>
    </source>
</evidence>
<dbReference type="GO" id="GO:0050821">
    <property type="term" value="P:protein stabilization"/>
    <property type="evidence" value="ECO:0007669"/>
    <property type="project" value="TreeGrafter"/>
</dbReference>
<dbReference type="GO" id="GO:0005829">
    <property type="term" value="C:cytosol"/>
    <property type="evidence" value="ECO:0007669"/>
    <property type="project" value="TreeGrafter"/>
</dbReference>
<dbReference type="AlphaFoldDB" id="A0A2S5RE35"/>
<keyword evidence="2" id="KW-0732">Signal</keyword>
<keyword evidence="5" id="KW-1185">Reference proteome</keyword>
<proteinExistence type="inferred from homology"/>
<accession>A0A2S5RE35</accession>
<dbReference type="RefSeq" id="WP_104206371.1">
    <property type="nucleotide sequence ID" value="NZ_PHHC01000064.1"/>
</dbReference>
<sequence>MIFNITWHSSLDKLSKNLFCFFSCLIFLGLSYADQNKEQKKEALSQSSSVKKTGVVSLNNILEVLPAYRVWKKDVEQWREKHTAGLVKEKNALEREWKKLEGIRGPLGEEKYNAKRKDLEDRVTKLEQSHTEIQQKIYAVEQAVAKLLDQEMQKILDDLCSKYGISLVLNGAIVLHVDRAELNISVMDLTSEVARLMEKRIDTLKEYVPGIKN</sequence>
<organism evidence="4 5">
    <name type="scientific">Holospora curviuscula</name>
    <dbReference type="NCBI Taxonomy" id="1082868"/>
    <lineage>
        <taxon>Bacteria</taxon>
        <taxon>Pseudomonadati</taxon>
        <taxon>Pseudomonadota</taxon>
        <taxon>Alphaproteobacteria</taxon>
        <taxon>Holosporales</taxon>
        <taxon>Holosporaceae</taxon>
        <taxon>Holospora</taxon>
    </lineage>
</organism>
<reference evidence="4 5" key="1">
    <citation type="submission" date="2017-11" db="EMBL/GenBank/DDBJ databases">
        <title>Comparative genomic analysis of Holospora spp., intranuclear symbionts of paramecia.</title>
        <authorList>
            <person name="Garushyants S.K."/>
            <person name="Beliavskaya A."/>
            <person name="Malko D.B."/>
            <person name="Logacheva M.D."/>
            <person name="Rautian M.S."/>
            <person name="Gelfand M.S."/>
        </authorList>
    </citation>
    <scope>NUCLEOTIDE SEQUENCE [LARGE SCALE GENOMIC DNA]</scope>
    <source>
        <strain evidence="5">02AZ16</strain>
    </source>
</reference>
<feature type="coiled-coil region" evidence="3">
    <location>
        <begin position="109"/>
        <end position="136"/>
    </location>
</feature>
<dbReference type="Gene3D" id="3.30.910.20">
    <property type="entry name" value="Skp domain"/>
    <property type="match status" value="1"/>
</dbReference>
<evidence type="ECO:0000256" key="3">
    <source>
        <dbReference type="SAM" id="Coils"/>
    </source>
</evidence>
<keyword evidence="3" id="KW-0175">Coiled coil</keyword>
<dbReference type="Pfam" id="PF03938">
    <property type="entry name" value="OmpH"/>
    <property type="match status" value="1"/>
</dbReference>